<protein>
    <recommendedName>
        <fullName evidence="11">V-type proton ATPase proteolipid subunit</fullName>
    </recommendedName>
</protein>
<comment type="subunit">
    <text evidence="10 11">V-ATPase is a heteromultimeric enzyme composed of a peripheral catalytic V1 complex (components A to H) attached to an integral membrane V0 proton pore complex (components: a, c, c', c'', d, e, f and VOA1). The decameric c-ring forms the proton-conducting pore, and is composed of eight proteolipid subunits c, one subunit c' and one subunit c''.</text>
</comment>
<feature type="domain" description="V-ATPase proteolipid subunit C-like" evidence="12">
    <location>
        <begin position="51"/>
        <end position="110"/>
    </location>
</feature>
<evidence type="ECO:0000256" key="10">
    <source>
        <dbReference type="ARBA" id="ARBA00046480"/>
    </source>
</evidence>
<dbReference type="Pfam" id="PF00137">
    <property type="entry name" value="ATP-synt_C"/>
    <property type="match status" value="2"/>
</dbReference>
<dbReference type="GeneID" id="59330584"/>
<keyword evidence="6 11" id="KW-1133">Transmembrane helix</keyword>
<gene>
    <name evidence="13" type="ORF">HO133_002170</name>
</gene>
<dbReference type="NCBIfam" id="TIGR01100">
    <property type="entry name" value="V_ATP_synt_C"/>
    <property type="match status" value="1"/>
</dbReference>
<dbReference type="Proteomes" id="UP000593566">
    <property type="component" value="Unassembled WGS sequence"/>
</dbReference>
<keyword evidence="11" id="KW-0926">Vacuole</keyword>
<comment type="caution">
    <text evidence="13">The sequence shown here is derived from an EMBL/GenBank/DDBJ whole genome shotgun (WGS) entry which is preliminary data.</text>
</comment>
<keyword evidence="8 11" id="KW-0472">Membrane</keyword>
<feature type="transmembrane region" description="Helical" evidence="11">
    <location>
        <begin position="90"/>
        <end position="111"/>
    </location>
</feature>
<organism evidence="13 14">
    <name type="scientific">Letharia lupina</name>
    <dbReference type="NCBI Taxonomy" id="560253"/>
    <lineage>
        <taxon>Eukaryota</taxon>
        <taxon>Fungi</taxon>
        <taxon>Dikarya</taxon>
        <taxon>Ascomycota</taxon>
        <taxon>Pezizomycotina</taxon>
        <taxon>Lecanoromycetes</taxon>
        <taxon>OSLEUM clade</taxon>
        <taxon>Lecanoromycetidae</taxon>
        <taxon>Lecanorales</taxon>
        <taxon>Lecanorineae</taxon>
        <taxon>Parmeliaceae</taxon>
        <taxon>Letharia</taxon>
    </lineage>
</organism>
<feature type="transmembrane region" description="Helical" evidence="11">
    <location>
        <begin position="123"/>
        <end position="148"/>
    </location>
</feature>
<evidence type="ECO:0000313" key="13">
    <source>
        <dbReference type="EMBL" id="KAF6221315.1"/>
    </source>
</evidence>
<dbReference type="RefSeq" id="XP_037150750.1">
    <property type="nucleotide sequence ID" value="XM_037293097.1"/>
</dbReference>
<evidence type="ECO:0000256" key="1">
    <source>
        <dbReference type="ARBA" id="ARBA00004128"/>
    </source>
</evidence>
<keyword evidence="3 11" id="KW-0813">Transport</keyword>
<dbReference type="PRINTS" id="PR00122">
    <property type="entry name" value="VACATPASE"/>
</dbReference>
<keyword evidence="14" id="KW-1185">Reference proteome</keyword>
<comment type="function">
    <text evidence="9">Proton-conducting pore forming subunit of the V0 complex of vacuolar(H+)-ATPase (V-ATPase), a multisubunit enzyme composed of a peripheral complex (V1) that hydrolyzes ATP and a membrane integral complex (V0) that translocates protons. V-ATPase is responsible for acidifying and maintaining the pH of intracellular compartments.</text>
</comment>
<dbReference type="Gene3D" id="1.20.120.610">
    <property type="entry name" value="lithium bound rotor ring of v- atpase"/>
    <property type="match status" value="1"/>
</dbReference>
<evidence type="ECO:0000256" key="8">
    <source>
        <dbReference type="ARBA" id="ARBA00023136"/>
    </source>
</evidence>
<dbReference type="EMBL" id="JACCJB010000014">
    <property type="protein sequence ID" value="KAF6221315.1"/>
    <property type="molecule type" value="Genomic_DNA"/>
</dbReference>
<dbReference type="GO" id="GO:0033179">
    <property type="term" value="C:proton-transporting V-type ATPase, V0 domain"/>
    <property type="evidence" value="ECO:0007669"/>
    <property type="project" value="InterPro"/>
</dbReference>
<evidence type="ECO:0000256" key="4">
    <source>
        <dbReference type="ARBA" id="ARBA00022692"/>
    </source>
</evidence>
<keyword evidence="4 11" id="KW-0812">Transmembrane</keyword>
<dbReference type="PANTHER" id="PTHR10263">
    <property type="entry name" value="V-TYPE PROTON ATPASE PROTEOLIPID SUBUNIT"/>
    <property type="match status" value="1"/>
</dbReference>
<feature type="transmembrane region" description="Helical" evidence="11">
    <location>
        <begin position="47"/>
        <end position="69"/>
    </location>
</feature>
<dbReference type="InterPro" id="IPR035921">
    <property type="entry name" value="F/V-ATP_Csub_sf"/>
</dbReference>
<evidence type="ECO:0000256" key="3">
    <source>
        <dbReference type="ARBA" id="ARBA00022448"/>
    </source>
</evidence>
<proteinExistence type="inferred from homology"/>
<dbReference type="InterPro" id="IPR002379">
    <property type="entry name" value="ATPase_proteolipid_c-like_dom"/>
</dbReference>
<comment type="subcellular location">
    <subcellularLocation>
        <location evidence="1 11">Vacuole membrane</location>
        <topology evidence="1 11">Multi-pass membrane protein</topology>
    </subcellularLocation>
</comment>
<dbReference type="CDD" id="cd18175">
    <property type="entry name" value="ATP-synt_Vo_c_ATP6C_rpt1"/>
    <property type="match status" value="1"/>
</dbReference>
<dbReference type="SUPFAM" id="SSF81333">
    <property type="entry name" value="F1F0 ATP synthase subunit C"/>
    <property type="match status" value="1"/>
</dbReference>
<dbReference type="AlphaFoldDB" id="A0A8H6FAJ8"/>
<evidence type="ECO:0000256" key="2">
    <source>
        <dbReference type="ARBA" id="ARBA00007296"/>
    </source>
</evidence>
<accession>A0A8H6FAJ8</accession>
<name>A0A8H6FAJ8_9LECA</name>
<evidence type="ECO:0000256" key="11">
    <source>
        <dbReference type="RuleBase" id="RU363060"/>
    </source>
</evidence>
<feature type="transmembrane region" description="Helical" evidence="11">
    <location>
        <begin position="160"/>
        <end position="185"/>
    </location>
</feature>
<evidence type="ECO:0000313" key="14">
    <source>
        <dbReference type="Proteomes" id="UP000593566"/>
    </source>
</evidence>
<evidence type="ECO:0000256" key="9">
    <source>
        <dbReference type="ARBA" id="ARBA00045519"/>
    </source>
</evidence>
<evidence type="ECO:0000256" key="6">
    <source>
        <dbReference type="ARBA" id="ARBA00022989"/>
    </source>
</evidence>
<dbReference type="GO" id="GO:0046961">
    <property type="term" value="F:proton-transporting ATPase activity, rotational mechanism"/>
    <property type="evidence" value="ECO:0007669"/>
    <property type="project" value="InterPro"/>
</dbReference>
<dbReference type="CDD" id="cd18176">
    <property type="entry name" value="ATP-synt_Vo_c_ATP6C_rpt2"/>
    <property type="match status" value="1"/>
</dbReference>
<comment type="similarity">
    <text evidence="2 11">Belongs to the V-ATPase proteolipid subunit family.</text>
</comment>
<keyword evidence="5 11" id="KW-0375">Hydrogen ion transport</keyword>
<comment type="function">
    <text evidence="11">Proton-conducting pore forming of the V0 complex of vacuolar(H+)-ATPase (V-ATPase), a multisubunit enzyme composed of a peripheral complex (V1) that hydrolyzes ATP and a membrane integral complex (V0) that translocates protons. V-ATPase is responsible for acidifying and maintaining the pH of intracellular compartments.</text>
</comment>
<feature type="domain" description="V-ATPase proteolipid subunit C-like" evidence="12">
    <location>
        <begin position="127"/>
        <end position="186"/>
    </location>
</feature>
<evidence type="ECO:0000256" key="7">
    <source>
        <dbReference type="ARBA" id="ARBA00023065"/>
    </source>
</evidence>
<evidence type="ECO:0000259" key="12">
    <source>
        <dbReference type="Pfam" id="PF00137"/>
    </source>
</evidence>
<dbReference type="FunFam" id="1.20.120.610:FF:000001">
    <property type="entry name" value="V-type proton ATPase proteolipid subunit"/>
    <property type="match status" value="1"/>
</dbReference>
<evidence type="ECO:0000256" key="5">
    <source>
        <dbReference type="ARBA" id="ARBA00022781"/>
    </source>
</evidence>
<keyword evidence="7 11" id="KW-0406">Ion transport</keyword>
<dbReference type="InterPro" id="IPR011555">
    <property type="entry name" value="ATPase_proteolipid_su_C_euk"/>
</dbReference>
<sequence length="197" mass="20156">MSSDLCPVYAVSTLSDPQASEARALLGFLAIHVRSKTAKANIAQQPFFGAMGCTSAIVFTCFGAAYGTAKSGVGISAMGVLRPDLIVKNIVPVIMAGIIGIYGLVVSVLISDGLKQEMALYTGFIQLGAGLSVGLAGLAAGFAIGIVGDAGVRGTAQQPRLFVGMILILIFAEVLGLYGLIVALLMNSKGTQDVVCK</sequence>
<dbReference type="InterPro" id="IPR000245">
    <property type="entry name" value="ATPase_proteolipid_csu"/>
</dbReference>
<dbReference type="GO" id="GO:0005774">
    <property type="term" value="C:vacuolar membrane"/>
    <property type="evidence" value="ECO:0007669"/>
    <property type="project" value="UniProtKB-SubCell"/>
</dbReference>
<reference evidence="13 14" key="1">
    <citation type="journal article" date="2020" name="Genomics">
        <title>Complete, high-quality genomes from long-read metagenomic sequencing of two wolf lichen thalli reveals enigmatic genome architecture.</title>
        <authorList>
            <person name="McKenzie S.K."/>
            <person name="Walston R.F."/>
            <person name="Allen J.L."/>
        </authorList>
    </citation>
    <scope>NUCLEOTIDE SEQUENCE [LARGE SCALE GENOMIC DNA]</scope>
    <source>
        <strain evidence="13">WasteWater1</strain>
    </source>
</reference>